<evidence type="ECO:0000256" key="2">
    <source>
        <dbReference type="ARBA" id="ARBA00023315"/>
    </source>
</evidence>
<dbReference type="Pfam" id="PF00583">
    <property type="entry name" value="Acetyltransf_1"/>
    <property type="match status" value="1"/>
</dbReference>
<evidence type="ECO:0000259" key="3">
    <source>
        <dbReference type="PROSITE" id="PS51186"/>
    </source>
</evidence>
<evidence type="ECO:0000256" key="1">
    <source>
        <dbReference type="ARBA" id="ARBA00022679"/>
    </source>
</evidence>
<dbReference type="AlphaFoldDB" id="A0A541B8I8"/>
<keyword evidence="5" id="KW-1185">Reference proteome</keyword>
<proteinExistence type="predicted"/>
<reference evidence="4 5" key="1">
    <citation type="submission" date="2019-06" db="EMBL/GenBank/DDBJ databases">
        <title>Rhodococcus spaelei sp. nov., isolated from a cave.</title>
        <authorList>
            <person name="Lee S.D."/>
        </authorList>
    </citation>
    <scope>NUCLEOTIDE SEQUENCE [LARGE SCALE GENOMIC DNA]</scope>
    <source>
        <strain evidence="4 5">C9-5</strain>
    </source>
</reference>
<dbReference type="PROSITE" id="PS51186">
    <property type="entry name" value="GNAT"/>
    <property type="match status" value="1"/>
</dbReference>
<evidence type="ECO:0000313" key="5">
    <source>
        <dbReference type="Proteomes" id="UP000316256"/>
    </source>
</evidence>
<gene>
    <name evidence="4" type="ORF">FK531_12550</name>
</gene>
<organism evidence="4 5">
    <name type="scientific">Rhodococcus spelaei</name>
    <dbReference type="NCBI Taxonomy" id="2546320"/>
    <lineage>
        <taxon>Bacteria</taxon>
        <taxon>Bacillati</taxon>
        <taxon>Actinomycetota</taxon>
        <taxon>Actinomycetes</taxon>
        <taxon>Mycobacteriales</taxon>
        <taxon>Nocardiaceae</taxon>
        <taxon>Rhodococcus</taxon>
    </lineage>
</organism>
<dbReference type="CDD" id="cd04301">
    <property type="entry name" value="NAT_SF"/>
    <property type="match status" value="1"/>
</dbReference>
<dbReference type="RefSeq" id="WP_142099792.1">
    <property type="nucleotide sequence ID" value="NZ_VIGH01000005.1"/>
</dbReference>
<evidence type="ECO:0000313" key="4">
    <source>
        <dbReference type="EMBL" id="TQF68640.1"/>
    </source>
</evidence>
<dbReference type="Gene3D" id="3.40.630.30">
    <property type="match status" value="1"/>
</dbReference>
<accession>A0A541B8I8</accession>
<dbReference type="InterPro" id="IPR016181">
    <property type="entry name" value="Acyl_CoA_acyltransferase"/>
</dbReference>
<keyword evidence="1 4" id="KW-0808">Transferase</keyword>
<sequence>MIRVATPADLPRLAGIEVAAGAMFATLGMALVADDDPFTVEELAQYQRAGRAWVAVDAGDAPVGYALALEVDGGAHLEQVSVHPDFAGRRLGAALVEEVSAWAADRGLPWLTLTTFAAVPWNAPYYERLGFEILPDADLGRGLVAIRADEAAHGLDTWPRVTMRRRTGA</sequence>
<dbReference type="SUPFAM" id="SSF55729">
    <property type="entry name" value="Acyl-CoA N-acyltransferases (Nat)"/>
    <property type="match status" value="1"/>
</dbReference>
<dbReference type="PANTHER" id="PTHR43877">
    <property type="entry name" value="AMINOALKYLPHOSPHONATE N-ACETYLTRANSFERASE-RELATED-RELATED"/>
    <property type="match status" value="1"/>
</dbReference>
<dbReference type="InterPro" id="IPR050832">
    <property type="entry name" value="Bact_Acetyltransf"/>
</dbReference>
<name>A0A541B8I8_9NOCA</name>
<dbReference type="OrthoDB" id="572496at2"/>
<dbReference type="GO" id="GO:0016747">
    <property type="term" value="F:acyltransferase activity, transferring groups other than amino-acyl groups"/>
    <property type="evidence" value="ECO:0007669"/>
    <property type="project" value="InterPro"/>
</dbReference>
<dbReference type="InterPro" id="IPR000182">
    <property type="entry name" value="GNAT_dom"/>
</dbReference>
<dbReference type="EMBL" id="VIGH01000005">
    <property type="protein sequence ID" value="TQF68640.1"/>
    <property type="molecule type" value="Genomic_DNA"/>
</dbReference>
<dbReference type="Proteomes" id="UP000316256">
    <property type="component" value="Unassembled WGS sequence"/>
</dbReference>
<comment type="caution">
    <text evidence="4">The sequence shown here is derived from an EMBL/GenBank/DDBJ whole genome shotgun (WGS) entry which is preliminary data.</text>
</comment>
<feature type="domain" description="N-acetyltransferase" evidence="3">
    <location>
        <begin position="1"/>
        <end position="150"/>
    </location>
</feature>
<protein>
    <submittedName>
        <fullName evidence="4">GNAT family N-acetyltransferase</fullName>
    </submittedName>
</protein>
<keyword evidence="2" id="KW-0012">Acyltransferase</keyword>